<comment type="subcellular location">
    <subcellularLocation>
        <location evidence="5">Cell membrane</location>
        <topology evidence="5">Multi-pass membrane protein</topology>
    </subcellularLocation>
    <subcellularLocation>
        <location evidence="1">Membrane</location>
        <topology evidence="1">Multi-pass membrane protein</topology>
    </subcellularLocation>
</comment>
<comment type="similarity">
    <text evidence="5">Belongs to the TatC family.</text>
</comment>
<feature type="transmembrane region" description="Helical" evidence="5">
    <location>
        <begin position="101"/>
        <end position="121"/>
    </location>
</feature>
<keyword evidence="3 5" id="KW-1133">Transmembrane helix</keyword>
<sequence>MSAWETHLRALRRLLIRAAIAYAVLFAAAVAWLPVLIRDAMRPVHQLHVALIVTSLDEVVVQDLKLALSLAFFAALPYLLYEAWRFVAPALTVSERRLVRAGLAAGLLLFAAGAAFAWWVVVPRLVRYLVALAAWSHLGVYLRYGSYLSFVGTVVLAFGAAFELPVLVACGTAMGLLTPSALRAKRKYAYFALVIVGVLISPPELIAHLTVTVPLFALYEASVALASVIHRRKSRDTARTTALSEG</sequence>
<gene>
    <name evidence="5 6" type="primary">tatC</name>
    <name evidence="6" type="ORF">IW967_04380</name>
</gene>
<name>A0ABS0F1D3_9BACL</name>
<organism evidence="6 7">
    <name type="scientific">Alicyclobacillus mali</name>
    <name type="common">ex Roth et al. 2021</name>
    <dbReference type="NCBI Taxonomy" id="1123961"/>
    <lineage>
        <taxon>Bacteria</taxon>
        <taxon>Bacillati</taxon>
        <taxon>Bacillota</taxon>
        <taxon>Bacilli</taxon>
        <taxon>Bacillales</taxon>
        <taxon>Alicyclobacillaceae</taxon>
        <taxon>Alicyclobacillus</taxon>
    </lineage>
</organism>
<dbReference type="InterPro" id="IPR002033">
    <property type="entry name" value="TatC"/>
</dbReference>
<feature type="transmembrane region" description="Helical" evidence="5">
    <location>
        <begin position="150"/>
        <end position="176"/>
    </location>
</feature>
<dbReference type="HAMAP" id="MF_00902">
    <property type="entry name" value="TatC"/>
    <property type="match status" value="1"/>
</dbReference>
<dbReference type="RefSeq" id="WP_195867226.1">
    <property type="nucleotide sequence ID" value="NZ_JADPKZ010000032.1"/>
</dbReference>
<feature type="transmembrane region" description="Helical" evidence="5">
    <location>
        <begin position="211"/>
        <end position="229"/>
    </location>
</feature>
<keyword evidence="5" id="KW-0813">Transport</keyword>
<keyword evidence="4 5" id="KW-0472">Membrane</keyword>
<dbReference type="PANTHER" id="PTHR30371:SF0">
    <property type="entry name" value="SEC-INDEPENDENT PROTEIN TRANSLOCASE PROTEIN TATC, CHLOROPLASTIC-RELATED"/>
    <property type="match status" value="1"/>
</dbReference>
<dbReference type="PRINTS" id="PR01840">
    <property type="entry name" value="TATCFAMILY"/>
</dbReference>
<accession>A0ABS0F1D3</accession>
<protein>
    <recommendedName>
        <fullName evidence="5">Sec-independent protein translocase protein TatC</fullName>
    </recommendedName>
</protein>
<evidence type="ECO:0000256" key="5">
    <source>
        <dbReference type="HAMAP-Rule" id="MF_00902"/>
    </source>
</evidence>
<reference evidence="6 7" key="1">
    <citation type="submission" date="2020-11" db="EMBL/GenBank/DDBJ databases">
        <title>Genomic insight of Alicyclobacillus mali FL 18 reveals a new arsenic-resistant strain, with potential in environmental biotechnology.</title>
        <authorList>
            <person name="Fiorentino G."/>
            <person name="Gallo G."/>
            <person name="Aulitto M."/>
        </authorList>
    </citation>
    <scope>NUCLEOTIDE SEQUENCE [LARGE SCALE GENOMIC DNA]</scope>
    <source>
        <strain evidence="6 7">FL 18</strain>
    </source>
</reference>
<evidence type="ECO:0000256" key="2">
    <source>
        <dbReference type="ARBA" id="ARBA00022692"/>
    </source>
</evidence>
<feature type="transmembrane region" description="Helical" evidence="5">
    <location>
        <begin position="64"/>
        <end position="81"/>
    </location>
</feature>
<comment type="subunit">
    <text evidence="5">Forms a complex with TatA.</text>
</comment>
<dbReference type="NCBIfam" id="TIGR00945">
    <property type="entry name" value="tatC"/>
    <property type="match status" value="1"/>
</dbReference>
<dbReference type="Pfam" id="PF00902">
    <property type="entry name" value="TatC"/>
    <property type="match status" value="1"/>
</dbReference>
<evidence type="ECO:0000256" key="1">
    <source>
        <dbReference type="ARBA" id="ARBA00004141"/>
    </source>
</evidence>
<proteinExistence type="inferred from homology"/>
<evidence type="ECO:0000256" key="4">
    <source>
        <dbReference type="ARBA" id="ARBA00023136"/>
    </source>
</evidence>
<keyword evidence="7" id="KW-1185">Reference proteome</keyword>
<feature type="transmembrane region" description="Helical" evidence="5">
    <location>
        <begin position="188"/>
        <end position="205"/>
    </location>
</feature>
<feature type="transmembrane region" description="Helical" evidence="5">
    <location>
        <begin position="14"/>
        <end position="37"/>
    </location>
</feature>
<evidence type="ECO:0000256" key="3">
    <source>
        <dbReference type="ARBA" id="ARBA00022989"/>
    </source>
</evidence>
<keyword evidence="2 5" id="KW-0812">Transmembrane</keyword>
<dbReference type="PANTHER" id="PTHR30371">
    <property type="entry name" value="SEC-INDEPENDENT PROTEIN TRANSLOCASE PROTEIN TATC"/>
    <property type="match status" value="1"/>
</dbReference>
<keyword evidence="5" id="KW-0653">Protein transport</keyword>
<dbReference type="EMBL" id="JADPKZ010000032">
    <property type="protein sequence ID" value="MBF8377109.1"/>
    <property type="molecule type" value="Genomic_DNA"/>
</dbReference>
<evidence type="ECO:0000313" key="6">
    <source>
        <dbReference type="EMBL" id="MBF8377109.1"/>
    </source>
</evidence>
<evidence type="ECO:0000313" key="7">
    <source>
        <dbReference type="Proteomes" id="UP000642910"/>
    </source>
</evidence>
<comment type="function">
    <text evidence="5">Part of the twin-arginine translocation (Tat) system that transports large folded proteins containing a characteristic twin-arginine motif in their signal peptide across membranes.</text>
</comment>
<dbReference type="Proteomes" id="UP000642910">
    <property type="component" value="Unassembled WGS sequence"/>
</dbReference>
<keyword evidence="5" id="KW-0811">Translocation</keyword>
<comment type="caution">
    <text evidence="6">The sequence shown here is derived from an EMBL/GenBank/DDBJ whole genome shotgun (WGS) entry which is preliminary data.</text>
</comment>
<keyword evidence="5" id="KW-1003">Cell membrane</keyword>